<accession>A0ABD1GB35</accession>
<reference evidence="2 3" key="1">
    <citation type="submission" date="2024-06" db="EMBL/GenBank/DDBJ databases">
        <title>A chromosome level genome sequence of Diviner's sage (Salvia divinorum).</title>
        <authorList>
            <person name="Ford S.A."/>
            <person name="Ro D.-K."/>
            <person name="Ness R.W."/>
            <person name="Phillips M.A."/>
        </authorList>
    </citation>
    <scope>NUCLEOTIDE SEQUENCE [LARGE SCALE GENOMIC DNA]</scope>
    <source>
        <strain evidence="2">SAF-2024a</strain>
        <tissue evidence="2">Leaf</tissue>
    </source>
</reference>
<dbReference type="Proteomes" id="UP001567538">
    <property type="component" value="Unassembled WGS sequence"/>
</dbReference>
<dbReference type="PANTHER" id="PTHR47718:SF18">
    <property type="entry name" value="PROTEIN FAR1-RELATED SEQUENCE 5-LIKE"/>
    <property type="match status" value="1"/>
</dbReference>
<comment type="caution">
    <text evidence="2">The sequence shown here is derived from an EMBL/GenBank/DDBJ whole genome shotgun (WGS) entry which is preliminary data.</text>
</comment>
<dbReference type="InterPro" id="IPR004330">
    <property type="entry name" value="FAR1_DNA_bnd_dom"/>
</dbReference>
<dbReference type="AlphaFoldDB" id="A0ABD1GB35"/>
<organism evidence="2 3">
    <name type="scientific">Salvia divinorum</name>
    <name type="common">Maria pastora</name>
    <name type="synonym">Diviner's sage</name>
    <dbReference type="NCBI Taxonomy" id="28513"/>
    <lineage>
        <taxon>Eukaryota</taxon>
        <taxon>Viridiplantae</taxon>
        <taxon>Streptophyta</taxon>
        <taxon>Embryophyta</taxon>
        <taxon>Tracheophyta</taxon>
        <taxon>Spermatophyta</taxon>
        <taxon>Magnoliopsida</taxon>
        <taxon>eudicotyledons</taxon>
        <taxon>Gunneridae</taxon>
        <taxon>Pentapetalae</taxon>
        <taxon>asterids</taxon>
        <taxon>lamiids</taxon>
        <taxon>Lamiales</taxon>
        <taxon>Lamiaceae</taxon>
        <taxon>Nepetoideae</taxon>
        <taxon>Mentheae</taxon>
        <taxon>Salviinae</taxon>
        <taxon>Salvia</taxon>
        <taxon>Salvia subgen. Calosphace</taxon>
    </lineage>
</organism>
<dbReference type="PANTHER" id="PTHR47718">
    <property type="entry name" value="OS01G0519700 PROTEIN"/>
    <property type="match status" value="1"/>
</dbReference>
<protein>
    <submittedName>
        <fullName evidence="2">Protein FAR1-RELATED SEQUENCE 5-like</fullName>
    </submittedName>
</protein>
<gene>
    <name evidence="2" type="ORF">AAHA92_25553</name>
</gene>
<evidence type="ECO:0000313" key="2">
    <source>
        <dbReference type="EMBL" id="KAL1541315.1"/>
    </source>
</evidence>
<dbReference type="EMBL" id="JBEAFC010000009">
    <property type="protein sequence ID" value="KAL1541315.1"/>
    <property type="molecule type" value="Genomic_DNA"/>
</dbReference>
<name>A0ABD1GB35_SALDI</name>
<keyword evidence="3" id="KW-1185">Reference proteome</keyword>
<dbReference type="Pfam" id="PF03101">
    <property type="entry name" value="FAR1"/>
    <property type="match status" value="1"/>
</dbReference>
<proteinExistence type="predicted"/>
<feature type="domain" description="FAR1" evidence="1">
    <location>
        <begin position="11"/>
        <end position="106"/>
    </location>
</feature>
<sequence>MKFKSLVEGVEFYEHYARSVGFGIRKQGYKSVHGIIKWQYLTCSRQGSKKFIPGHASKSTEVSAKKRRCRSFRCECLAKLNLSYFSDDMGSGYEVHHFVEYHNHLMVADEHRHFMTANRNLDPIHRRFMEDCGRCNIDPTLILKLLKEITGGAEQVGCDIIDIRNGYRDMMSNIGGSDAQMIVDYKRSKKESCDDFYYEFEIGSHGKYCMIFAPFTGKDNHSRPVTFGADFLSNEGRDSYSWLFGCFVRYFKNKLNACVWSDLLEPDEFEMIWNDLMERAVRDQRNANSRLNYLDYEMAKRGG</sequence>
<evidence type="ECO:0000313" key="3">
    <source>
        <dbReference type="Proteomes" id="UP001567538"/>
    </source>
</evidence>
<evidence type="ECO:0000259" key="1">
    <source>
        <dbReference type="Pfam" id="PF03101"/>
    </source>
</evidence>